<gene>
    <name evidence="2" type="ordered locus">PCC8801_0627</name>
</gene>
<organism evidence="2 3">
    <name type="scientific">Rippkaea orientalis (strain PCC 8801 / RF-1)</name>
    <name type="common">Cyanothece sp. (strain PCC 8801)</name>
    <dbReference type="NCBI Taxonomy" id="41431"/>
    <lineage>
        <taxon>Bacteria</taxon>
        <taxon>Bacillati</taxon>
        <taxon>Cyanobacteriota</taxon>
        <taxon>Cyanophyceae</taxon>
        <taxon>Oscillatoriophycideae</taxon>
        <taxon>Chroococcales</taxon>
        <taxon>Aphanothecaceae</taxon>
        <taxon>Rippkaea</taxon>
        <taxon>Rippkaea orientalis</taxon>
    </lineage>
</organism>
<dbReference type="OrthoDB" id="9816185at2"/>
<dbReference type="Proteomes" id="UP000008204">
    <property type="component" value="Chromosome"/>
</dbReference>
<dbReference type="GO" id="GO:0004519">
    <property type="term" value="F:endonuclease activity"/>
    <property type="evidence" value="ECO:0007669"/>
    <property type="project" value="InterPro"/>
</dbReference>
<name>B7JXF8_RIPO1</name>
<evidence type="ECO:0000259" key="1">
    <source>
        <dbReference type="Pfam" id="PF01844"/>
    </source>
</evidence>
<dbReference type="HOGENOM" id="CLU_1218163_0_0_3"/>
<accession>B7JXF8</accession>
<dbReference type="InterPro" id="IPR003615">
    <property type="entry name" value="HNH_nuc"/>
</dbReference>
<dbReference type="GO" id="GO:0003676">
    <property type="term" value="F:nucleic acid binding"/>
    <property type="evidence" value="ECO:0007669"/>
    <property type="project" value="InterPro"/>
</dbReference>
<dbReference type="Pfam" id="PF01844">
    <property type="entry name" value="HNH"/>
    <property type="match status" value="1"/>
</dbReference>
<dbReference type="STRING" id="41431.PCC8801_0627"/>
<dbReference type="CDD" id="cd00085">
    <property type="entry name" value="HNHc"/>
    <property type="match status" value="1"/>
</dbReference>
<dbReference type="RefSeq" id="WP_012593992.1">
    <property type="nucleotide sequence ID" value="NC_011726.1"/>
</dbReference>
<evidence type="ECO:0000313" key="3">
    <source>
        <dbReference type="Proteomes" id="UP000008204"/>
    </source>
</evidence>
<dbReference type="EMBL" id="CP001287">
    <property type="protein sequence ID" value="ACK64715.1"/>
    <property type="molecule type" value="Genomic_DNA"/>
</dbReference>
<evidence type="ECO:0000313" key="2">
    <source>
        <dbReference type="EMBL" id="ACK64715.1"/>
    </source>
</evidence>
<dbReference type="AlphaFoldDB" id="B7JXF8"/>
<dbReference type="Gene3D" id="1.10.30.50">
    <property type="match status" value="1"/>
</dbReference>
<feature type="domain" description="HNH" evidence="1">
    <location>
        <begin position="34"/>
        <end position="79"/>
    </location>
</feature>
<dbReference type="GO" id="GO:0008270">
    <property type="term" value="F:zinc ion binding"/>
    <property type="evidence" value="ECO:0007669"/>
    <property type="project" value="InterPro"/>
</dbReference>
<sequence>MRPVIRGEVKDKNTDFTKYEDAKPYLIKNIGEYCSYCERRVTNLLAVEHIQPKEHYPELELVWGNFLLACTNCNSIKGQKNINLSDYFWCNRDNTFRVFTYFDGVVNINNQLTLIEQNIGKKTIDLIGLDRVPGHRKYSNKDTRWQKRRDIWGKAQRSYDNLQNNNTEELRQTIVDLALESGFWSIWMTVFNDDKDMLKRFIEAFPGTCQNCFDQDFNAVPRPGGIV</sequence>
<keyword evidence="3" id="KW-1185">Reference proteome</keyword>
<dbReference type="eggNOG" id="COG1403">
    <property type="taxonomic scope" value="Bacteria"/>
</dbReference>
<dbReference type="InterPro" id="IPR002711">
    <property type="entry name" value="HNH"/>
</dbReference>
<protein>
    <recommendedName>
        <fullName evidence="1">HNH domain-containing protein</fullName>
    </recommendedName>
</protein>
<proteinExistence type="predicted"/>
<dbReference type="KEGG" id="cyp:PCC8801_0627"/>
<reference evidence="3" key="1">
    <citation type="journal article" date="2011" name="MBio">
        <title>Novel metabolic attributes of the genus Cyanothece, comprising a group of unicellular nitrogen-fixing Cyanobacteria.</title>
        <authorList>
            <person name="Bandyopadhyay A."/>
            <person name="Elvitigala T."/>
            <person name="Welsh E."/>
            <person name="Stockel J."/>
            <person name="Liberton M."/>
            <person name="Min H."/>
            <person name="Sherman L.A."/>
            <person name="Pakrasi H.B."/>
        </authorList>
    </citation>
    <scope>NUCLEOTIDE SEQUENCE [LARGE SCALE GENOMIC DNA]</scope>
    <source>
        <strain evidence="3">PCC 8801</strain>
    </source>
</reference>